<name>A0A8S9P9Q4_BRACR</name>
<comment type="caution">
    <text evidence="1">The sequence shown here is derived from an EMBL/GenBank/DDBJ whole genome shotgun (WGS) entry which is preliminary data.</text>
</comment>
<dbReference type="Proteomes" id="UP000712600">
    <property type="component" value="Unassembled WGS sequence"/>
</dbReference>
<accession>A0A8S9P9Q4</accession>
<evidence type="ECO:0000313" key="2">
    <source>
        <dbReference type="Proteomes" id="UP000712600"/>
    </source>
</evidence>
<dbReference type="AlphaFoldDB" id="A0A8S9P9Q4"/>
<gene>
    <name evidence="1" type="ORF">F2Q69_00004782</name>
</gene>
<sequence>MGSSFDTKEAVMEYLRSIAGLDDERYSGVSHWLEDVLIGSAEWFILSSGYGTERSFMKYPQESPLDNGQILIDGQVLIRLMLSKGMISGISDKISQVAREESQGVSWIRWLSAHGWNRKAKEKINLQKDVQVSTQALEQVRDFDSKLGSQLKTIDEGDGYSDWQWDCHIPFIRRDVYVH</sequence>
<dbReference type="EMBL" id="QGKX02001521">
    <property type="protein sequence ID" value="KAF3510921.1"/>
    <property type="molecule type" value="Genomic_DNA"/>
</dbReference>
<organism evidence="1 2">
    <name type="scientific">Brassica cretica</name>
    <name type="common">Mustard</name>
    <dbReference type="NCBI Taxonomy" id="69181"/>
    <lineage>
        <taxon>Eukaryota</taxon>
        <taxon>Viridiplantae</taxon>
        <taxon>Streptophyta</taxon>
        <taxon>Embryophyta</taxon>
        <taxon>Tracheophyta</taxon>
        <taxon>Spermatophyta</taxon>
        <taxon>Magnoliopsida</taxon>
        <taxon>eudicotyledons</taxon>
        <taxon>Gunneridae</taxon>
        <taxon>Pentapetalae</taxon>
        <taxon>rosids</taxon>
        <taxon>malvids</taxon>
        <taxon>Brassicales</taxon>
        <taxon>Brassicaceae</taxon>
        <taxon>Brassiceae</taxon>
        <taxon>Brassica</taxon>
    </lineage>
</organism>
<reference evidence="1" key="1">
    <citation type="submission" date="2019-12" db="EMBL/GenBank/DDBJ databases">
        <title>Genome sequencing and annotation of Brassica cretica.</title>
        <authorList>
            <person name="Studholme D.J."/>
            <person name="Sarris P."/>
        </authorList>
    </citation>
    <scope>NUCLEOTIDE SEQUENCE</scope>
    <source>
        <strain evidence="1">PFS-109/04</strain>
        <tissue evidence="1">Leaf</tissue>
    </source>
</reference>
<protein>
    <submittedName>
        <fullName evidence="1">Uncharacterized protein</fullName>
    </submittedName>
</protein>
<proteinExistence type="predicted"/>
<evidence type="ECO:0000313" key="1">
    <source>
        <dbReference type="EMBL" id="KAF3510921.1"/>
    </source>
</evidence>